<dbReference type="Pfam" id="PF13181">
    <property type="entry name" value="TPR_8"/>
    <property type="match status" value="1"/>
</dbReference>
<feature type="repeat" description="TPR" evidence="1">
    <location>
        <begin position="1021"/>
        <end position="1054"/>
    </location>
</feature>
<dbReference type="GeneID" id="124811549"/>
<evidence type="ECO:0000313" key="2">
    <source>
        <dbReference type="Proteomes" id="UP001652625"/>
    </source>
</evidence>
<dbReference type="SMART" id="SM00028">
    <property type="entry name" value="TPR"/>
    <property type="match status" value="10"/>
</dbReference>
<proteinExistence type="predicted"/>
<dbReference type="PANTHER" id="PTHR19959:SF119">
    <property type="entry name" value="FUNGAL LIPASE-LIKE DOMAIN-CONTAINING PROTEIN"/>
    <property type="match status" value="1"/>
</dbReference>
<dbReference type="PANTHER" id="PTHR19959">
    <property type="entry name" value="KINESIN LIGHT CHAIN"/>
    <property type="match status" value="1"/>
</dbReference>
<keyword evidence="1" id="KW-0802">TPR repeat</keyword>
<dbReference type="Proteomes" id="UP001652625">
    <property type="component" value="Chromosome 15"/>
</dbReference>
<dbReference type="Gene3D" id="1.25.40.10">
    <property type="entry name" value="Tetratricopeptide repeat domain"/>
    <property type="match status" value="4"/>
</dbReference>
<dbReference type="InterPro" id="IPR019734">
    <property type="entry name" value="TPR_rpt"/>
</dbReference>
<protein>
    <submittedName>
        <fullName evidence="3">Uncharacterized protein LOC124811549 isoform X2</fullName>
    </submittedName>
</protein>
<gene>
    <name evidence="3" type="primary">LOC124811549</name>
</gene>
<keyword evidence="2" id="KW-1185">Reference proteome</keyword>
<dbReference type="Pfam" id="PF13424">
    <property type="entry name" value="TPR_12"/>
    <property type="match status" value="2"/>
</dbReference>
<accession>A0ABM4DNQ8</accession>
<reference evidence="3" key="1">
    <citation type="submission" date="2025-08" db="UniProtKB">
        <authorList>
            <consortium name="RefSeq"/>
        </authorList>
    </citation>
    <scope>IDENTIFICATION</scope>
</reference>
<dbReference type="SUPFAM" id="SSF48452">
    <property type="entry name" value="TPR-like"/>
    <property type="match status" value="4"/>
</dbReference>
<organism evidence="2 3">
    <name type="scientific">Hydra vulgaris</name>
    <name type="common">Hydra</name>
    <name type="synonym">Hydra attenuata</name>
    <dbReference type="NCBI Taxonomy" id="6087"/>
    <lineage>
        <taxon>Eukaryota</taxon>
        <taxon>Metazoa</taxon>
        <taxon>Cnidaria</taxon>
        <taxon>Hydrozoa</taxon>
        <taxon>Hydroidolina</taxon>
        <taxon>Anthoathecata</taxon>
        <taxon>Aplanulata</taxon>
        <taxon>Hydridae</taxon>
        <taxon>Hydra</taxon>
    </lineage>
</organism>
<name>A0ABM4DNQ8_HYDVU</name>
<evidence type="ECO:0000313" key="3">
    <source>
        <dbReference type="RefSeq" id="XP_065676190.1"/>
    </source>
</evidence>
<dbReference type="PROSITE" id="PS50005">
    <property type="entry name" value="TPR"/>
    <property type="match status" value="1"/>
</dbReference>
<sequence>MKHTITFKNKRAAEAFHQGRYYEAIASWHEIIKLANTSNKNVNTANYARVLGNVARAYEMIGCLYLAQKYYQNALEKDSNHAKSKKYLEDIKHVLESINSETLRNNVEQFLMLGSQCDNETKVSILKEIEKNEYGTLVKKFAHTKSAEEAKNLVIIFNDLGYLYTKLGELNKELKYYIEAAVFYQNMIAIIDEKLNKELITIEDKNDFIKQQLINPYQQLAYLQKLMFSAISGDQVKMPDVKEDANTNKNLLLAIRKKTDQEMQEVEFYYQKTKTDNKEQKKNKELYINIAKVLFEEIASEMKSFLAKLYRDSEKDIAIATPCKYAVIGLGSMALNQMTPYSDFEFAILTENDDYKSSNEAHIRDYFKNLSYLVNFKLINLRETIIPTSKYNIDLSYLVRKGVSFDLGGKTPLGRIDNDKPYELIQTVKEMMHYVLNEGDKVSHIDKNLPYILEHVCYIHGNEELVKNNQKKVKKFLHNKSINDPQGRLNCEIRAIKLLQEGAVEMDYLQKQKINSNLKKTFFKGDLDMYQPRLFDINDEGRLFDVKREIYRLPDRMIYNLGLFYGINGGSAWNTVDKLEERKIITSKAAANLKYAITFSSTLRLKIYSHYKAQNDDLSIFTRPANIETEQKEPTKQISHLAEADLGEQGGLFQYFYTAIPLHEKLKHFCIENKSIDDTIKQTFFQTCSFYEDNSAIKGLIYHRLSQYKESQSYLEIAMKDPKNCNNMELIQVLVKIYFFFGKLNQAIKLLHHCLEREKAIHGNEPNLNVALLLYFLALFYRGKDSEKATQYSRESLKIFNLLNENNIDFASAWSNLAINYTLEGKNDEADECFKIIQDMIKDLNGEKEYSIIDYSLNVLYINKAQYDQAIKYINENLDKLKYIYKEEPNNDVATMLFHLGIAHAGKGQYYESIKYYNMSLHMVKYIYGEENSPQVAYCYCKLAEAQTNIGQTDIAFENYKKGIDMLKQIHKEPHLNVAIQLTSLGNLYNSKERHGEAKKCFNDSLIIKDFCGQIIHPCFVYSFIGLGNVCLSEGKYDQAKKYFEKSLNTSKIIYKKEPHPDVANSLNCLALYFYKTKQYDKAISNFHKSLHIMKSCQLKFHPISAASLNALGNVYEEKKQYDRAIMYNCQASQVILHFKDHPYASCILNSLLRSAFLATINTSNGQEALNKIVSFASQKLGFKGSKLRFSISKNDDNKNELQMAKRIKNLALNILFNVESETKLDVCSKIKGHESVELGFAEGVELGLTEGVELGLTEGVELGLTEAERFVNILLELTIAEIHKMRIGQY</sequence>
<evidence type="ECO:0000256" key="1">
    <source>
        <dbReference type="PROSITE-ProRule" id="PRU00339"/>
    </source>
</evidence>
<dbReference type="RefSeq" id="XP_065676190.1">
    <property type="nucleotide sequence ID" value="XM_065820118.1"/>
</dbReference>
<dbReference type="InterPro" id="IPR011990">
    <property type="entry name" value="TPR-like_helical_dom_sf"/>
</dbReference>